<dbReference type="Pfam" id="PF13549">
    <property type="entry name" value="ATP-grasp_5"/>
    <property type="match status" value="1"/>
</dbReference>
<dbReference type="AlphaFoldDB" id="A0A381P8A5"/>
<evidence type="ECO:0000256" key="3">
    <source>
        <dbReference type="ARBA" id="ARBA00022840"/>
    </source>
</evidence>
<keyword evidence="3" id="KW-0067">ATP-binding</keyword>
<dbReference type="Gene3D" id="3.40.50.720">
    <property type="entry name" value="NAD(P)-binding Rossmann-like Domain"/>
    <property type="match status" value="1"/>
</dbReference>
<dbReference type="Gene3D" id="3.40.50.261">
    <property type="entry name" value="Succinyl-CoA synthetase domains"/>
    <property type="match status" value="2"/>
</dbReference>
<feature type="domain" description="ATP-grasp" evidence="4">
    <location>
        <begin position="492"/>
        <end position="533"/>
    </location>
</feature>
<protein>
    <recommendedName>
        <fullName evidence="4">ATP-grasp domain-containing protein</fullName>
    </recommendedName>
</protein>
<dbReference type="GO" id="GO:0005524">
    <property type="term" value="F:ATP binding"/>
    <property type="evidence" value="ECO:0007669"/>
    <property type="project" value="UniProtKB-KW"/>
</dbReference>
<dbReference type="InterPro" id="IPR011761">
    <property type="entry name" value="ATP-grasp"/>
</dbReference>
<sequence length="705" mass="77640">MKHHLQPLLNPRSVTIVGASAQTDSVGEWSLKNLLKGGYKGNIYPVNPRYKELQGIRCYESLSDLPEVPELVIFSVGDHRVEDLLEQAISLGIPAAVLISPLMLDKDKAPYLQERIKKKILDSGMLVCGANGMGFYNIRDNVWACGFESNRHKTPGKISLISHSGSGMSGILDCEERFRCNFAVSTGNELSVTMDQYLDYVLDLPETRAVGLFIETARNPIGFIKALEKAKKKRIPIVAIKVGRTDFSAKLAVSHSGAMAGNDATYDAIFDYYGVQRVRDMDELATVLILFAELQPVSQGSLVTMHDSGGERQLLIDLADEINVPLTKLDKKTITSLESVLDPELPAVNPLDAWSRGGEDSDHRMARCFSILMKDPNVAIGAFVVVRGPESKIYLSYIDYLKKAHSESEKPVLLVCARQGSGFDIKAITATHSGFPVVDGLSTFLTGIKALFSYRDFLERKTFLSERIDQSKVDHWKKKLARKDIISESQALNLLADFGIPIARNQLASTWETALKAAKDIGFPVVLKTTASGILHKSVVDGVILNISGEEELQESYDDMNSCLGSDVLVAEMVKKGVEMLLGVYQDLQFGPIVVMGLGGIHTEVIKDVCFLLPPFDQSHAFSSLKKLRFYAMLENSHDISSKNILKFCSIASIFSCMIDQLRDDILELDVNPLVLNKDGCVAVDSLLVGVGQKKILTNKDRSTN</sequence>
<dbReference type="EMBL" id="UINC01000910">
    <property type="protein sequence ID" value="SUZ63186.1"/>
    <property type="molecule type" value="Genomic_DNA"/>
</dbReference>
<organism evidence="5">
    <name type="scientific">marine metagenome</name>
    <dbReference type="NCBI Taxonomy" id="408172"/>
    <lineage>
        <taxon>unclassified sequences</taxon>
        <taxon>metagenomes</taxon>
        <taxon>ecological metagenomes</taxon>
    </lineage>
</organism>
<dbReference type="SUPFAM" id="SSF56059">
    <property type="entry name" value="Glutathione synthetase ATP-binding domain-like"/>
    <property type="match status" value="1"/>
</dbReference>
<dbReference type="InterPro" id="IPR036291">
    <property type="entry name" value="NAD(P)-bd_dom_sf"/>
</dbReference>
<dbReference type="Pfam" id="PF13607">
    <property type="entry name" value="Succ_CoA_lig"/>
    <property type="match status" value="1"/>
</dbReference>
<dbReference type="PROSITE" id="PS50975">
    <property type="entry name" value="ATP_GRASP"/>
    <property type="match status" value="1"/>
</dbReference>
<dbReference type="InterPro" id="IPR013815">
    <property type="entry name" value="ATP_grasp_subdomain_1"/>
</dbReference>
<dbReference type="InterPro" id="IPR016102">
    <property type="entry name" value="Succinyl-CoA_synth-like"/>
</dbReference>
<dbReference type="InterPro" id="IPR032875">
    <property type="entry name" value="Succ_CoA_lig_flav_dom"/>
</dbReference>
<dbReference type="InterPro" id="IPR051538">
    <property type="entry name" value="Acyl-CoA_Synth/Transferase"/>
</dbReference>
<dbReference type="GO" id="GO:0046872">
    <property type="term" value="F:metal ion binding"/>
    <property type="evidence" value="ECO:0007669"/>
    <property type="project" value="InterPro"/>
</dbReference>
<keyword evidence="2" id="KW-0547">Nucleotide-binding</keyword>
<gene>
    <name evidence="5" type="ORF">METZ01_LOCUS16040</name>
</gene>
<dbReference type="PANTHER" id="PTHR43334:SF1">
    <property type="entry name" value="3-HYDROXYPROPIONATE--COA LIGASE [ADP-FORMING]"/>
    <property type="match status" value="1"/>
</dbReference>
<dbReference type="SMART" id="SM00881">
    <property type="entry name" value="CoA_binding"/>
    <property type="match status" value="1"/>
</dbReference>
<name>A0A381P8A5_9ZZZZ</name>
<dbReference type="Pfam" id="PF13380">
    <property type="entry name" value="CoA_binding_2"/>
    <property type="match status" value="1"/>
</dbReference>
<proteinExistence type="predicted"/>
<evidence type="ECO:0000256" key="1">
    <source>
        <dbReference type="ARBA" id="ARBA00022598"/>
    </source>
</evidence>
<dbReference type="SUPFAM" id="SSF52210">
    <property type="entry name" value="Succinyl-CoA synthetase domains"/>
    <property type="match status" value="2"/>
</dbReference>
<dbReference type="SUPFAM" id="SSF51735">
    <property type="entry name" value="NAD(P)-binding Rossmann-fold domains"/>
    <property type="match status" value="1"/>
</dbReference>
<accession>A0A381P8A5</accession>
<dbReference type="Gene3D" id="3.30.1490.20">
    <property type="entry name" value="ATP-grasp fold, A domain"/>
    <property type="match status" value="1"/>
</dbReference>
<evidence type="ECO:0000313" key="5">
    <source>
        <dbReference type="EMBL" id="SUZ63186.1"/>
    </source>
</evidence>
<dbReference type="InterPro" id="IPR003781">
    <property type="entry name" value="CoA-bd"/>
</dbReference>
<keyword evidence="1" id="KW-0436">Ligase</keyword>
<evidence type="ECO:0000259" key="4">
    <source>
        <dbReference type="PROSITE" id="PS50975"/>
    </source>
</evidence>
<dbReference type="GO" id="GO:0016874">
    <property type="term" value="F:ligase activity"/>
    <property type="evidence" value="ECO:0007669"/>
    <property type="project" value="UniProtKB-KW"/>
</dbReference>
<dbReference type="Gene3D" id="3.30.470.20">
    <property type="entry name" value="ATP-grasp fold, B domain"/>
    <property type="match status" value="1"/>
</dbReference>
<dbReference type="PANTHER" id="PTHR43334">
    <property type="entry name" value="ACETATE--COA LIGASE [ADP-FORMING]"/>
    <property type="match status" value="1"/>
</dbReference>
<reference evidence="5" key="1">
    <citation type="submission" date="2018-05" db="EMBL/GenBank/DDBJ databases">
        <authorList>
            <person name="Lanie J.A."/>
            <person name="Ng W.-L."/>
            <person name="Kazmierczak K.M."/>
            <person name="Andrzejewski T.M."/>
            <person name="Davidsen T.M."/>
            <person name="Wayne K.J."/>
            <person name="Tettelin H."/>
            <person name="Glass J.I."/>
            <person name="Rusch D."/>
            <person name="Podicherti R."/>
            <person name="Tsui H.-C.T."/>
            <person name="Winkler M.E."/>
        </authorList>
    </citation>
    <scope>NUCLEOTIDE SEQUENCE</scope>
</reference>
<evidence type="ECO:0000256" key="2">
    <source>
        <dbReference type="ARBA" id="ARBA00022741"/>
    </source>
</evidence>